<organism evidence="6 7">
    <name type="scientific">Polaribacter glomeratus</name>
    <dbReference type="NCBI Taxonomy" id="102"/>
    <lineage>
        <taxon>Bacteria</taxon>
        <taxon>Pseudomonadati</taxon>
        <taxon>Bacteroidota</taxon>
        <taxon>Flavobacteriia</taxon>
        <taxon>Flavobacteriales</taxon>
        <taxon>Flavobacteriaceae</taxon>
    </lineage>
</organism>
<dbReference type="RefSeq" id="WP_105021702.1">
    <property type="nucleotide sequence ID" value="NZ_MSCM01000002.1"/>
</dbReference>
<name>A0A2S7WFK8_9FLAO</name>
<keyword evidence="7" id="KW-1185">Reference proteome</keyword>
<dbReference type="Pfam" id="PF07681">
    <property type="entry name" value="DoxX"/>
    <property type="match status" value="1"/>
</dbReference>
<evidence type="ECO:0000256" key="4">
    <source>
        <dbReference type="ARBA" id="ARBA00023136"/>
    </source>
</evidence>
<accession>A0A2S7WFK8</accession>
<proteinExistence type="predicted"/>
<keyword evidence="4 5" id="KW-0472">Membrane</keyword>
<protein>
    <submittedName>
        <fullName evidence="6">DoxX family protein</fullName>
    </submittedName>
</protein>
<comment type="subcellular location">
    <subcellularLocation>
        <location evidence="1">Membrane</location>
        <topology evidence="1">Multi-pass membrane protein</topology>
    </subcellularLocation>
</comment>
<reference evidence="6 7" key="1">
    <citation type="submission" date="2016-12" db="EMBL/GenBank/DDBJ databases">
        <title>Trade-off between light-utilization and light-protection in marine flavobacteria.</title>
        <authorList>
            <person name="Kumagai Y."/>
            <person name="Yoshizawa S."/>
            <person name="Kogure K."/>
            <person name="Iwasaki W."/>
        </authorList>
    </citation>
    <scope>NUCLEOTIDE SEQUENCE [LARGE SCALE GENOMIC DNA]</scope>
    <source>
        <strain evidence="6 7">ATCC 43844</strain>
    </source>
</reference>
<feature type="transmembrane region" description="Helical" evidence="5">
    <location>
        <begin position="7"/>
        <end position="29"/>
    </location>
</feature>
<gene>
    <name evidence="6" type="ORF">BTO16_10800</name>
</gene>
<keyword evidence="3 5" id="KW-1133">Transmembrane helix</keyword>
<dbReference type="EMBL" id="MSCM01000002">
    <property type="protein sequence ID" value="PQJ76395.1"/>
    <property type="molecule type" value="Genomic_DNA"/>
</dbReference>
<evidence type="ECO:0000256" key="5">
    <source>
        <dbReference type="SAM" id="Phobius"/>
    </source>
</evidence>
<feature type="transmembrane region" description="Helical" evidence="5">
    <location>
        <begin position="72"/>
        <end position="91"/>
    </location>
</feature>
<dbReference type="OrthoDB" id="8161897at2"/>
<keyword evidence="2 5" id="KW-0812">Transmembrane</keyword>
<sequence>MNSKLFIFLRVFFGIFLLFFGLDHFFNYIPFPEMAQEANVYFQNLLSTYAMQLVGVVEITAGLAFIFNKFGAIMALILMSVSINAVLFHLFLDPAKIYGALILLILNIVFLHHYRKNYSALLTAT</sequence>
<comment type="caution">
    <text evidence="6">The sequence shown here is derived from an EMBL/GenBank/DDBJ whole genome shotgun (WGS) entry which is preliminary data.</text>
</comment>
<evidence type="ECO:0000313" key="6">
    <source>
        <dbReference type="EMBL" id="PQJ76395.1"/>
    </source>
</evidence>
<feature type="transmembrane region" description="Helical" evidence="5">
    <location>
        <begin position="49"/>
        <end position="67"/>
    </location>
</feature>
<dbReference type="GO" id="GO:0016020">
    <property type="term" value="C:membrane"/>
    <property type="evidence" value="ECO:0007669"/>
    <property type="project" value="UniProtKB-SubCell"/>
</dbReference>
<dbReference type="InterPro" id="IPR032808">
    <property type="entry name" value="DoxX"/>
</dbReference>
<evidence type="ECO:0000256" key="3">
    <source>
        <dbReference type="ARBA" id="ARBA00022989"/>
    </source>
</evidence>
<evidence type="ECO:0000313" key="7">
    <source>
        <dbReference type="Proteomes" id="UP000239068"/>
    </source>
</evidence>
<evidence type="ECO:0000256" key="1">
    <source>
        <dbReference type="ARBA" id="ARBA00004141"/>
    </source>
</evidence>
<dbReference type="Proteomes" id="UP000239068">
    <property type="component" value="Unassembled WGS sequence"/>
</dbReference>
<feature type="transmembrane region" description="Helical" evidence="5">
    <location>
        <begin position="97"/>
        <end position="114"/>
    </location>
</feature>
<evidence type="ECO:0000256" key="2">
    <source>
        <dbReference type="ARBA" id="ARBA00022692"/>
    </source>
</evidence>
<dbReference type="AlphaFoldDB" id="A0A2S7WFK8"/>